<evidence type="ECO:0000256" key="1">
    <source>
        <dbReference type="SAM" id="Phobius"/>
    </source>
</evidence>
<gene>
    <name evidence="2" type="ORF">KVT40_006076</name>
</gene>
<comment type="caution">
    <text evidence="2">The sequence shown here is derived from an EMBL/GenBank/DDBJ whole genome shotgun (WGS) entry which is preliminary data.</text>
</comment>
<keyword evidence="1" id="KW-1133">Transmembrane helix</keyword>
<evidence type="ECO:0000313" key="3">
    <source>
        <dbReference type="Proteomes" id="UP000809789"/>
    </source>
</evidence>
<organism evidence="2 3">
    <name type="scientific">Elsinoe batatas</name>
    <dbReference type="NCBI Taxonomy" id="2601811"/>
    <lineage>
        <taxon>Eukaryota</taxon>
        <taxon>Fungi</taxon>
        <taxon>Dikarya</taxon>
        <taxon>Ascomycota</taxon>
        <taxon>Pezizomycotina</taxon>
        <taxon>Dothideomycetes</taxon>
        <taxon>Dothideomycetidae</taxon>
        <taxon>Myriangiales</taxon>
        <taxon>Elsinoaceae</taxon>
        <taxon>Elsinoe</taxon>
    </lineage>
</organism>
<keyword evidence="3" id="KW-1185">Reference proteome</keyword>
<sequence>MGAFSDVIHALLIPAGIAIVLYLSLSFLILPAIRRYRNRYDQYIPLQRVSNTVAASTSTLRDRLADVVTRIALPHVRGRMLGRTIVQQGGNDSLEDLYALEEGEELEDFIERAEYPADESSDA</sequence>
<keyword evidence="1" id="KW-0812">Transmembrane</keyword>
<dbReference type="OrthoDB" id="5427070at2759"/>
<evidence type="ECO:0000313" key="2">
    <source>
        <dbReference type="EMBL" id="KAG8625675.1"/>
    </source>
</evidence>
<reference evidence="2" key="1">
    <citation type="submission" date="2021-07" db="EMBL/GenBank/DDBJ databases">
        <title>Elsinoe batatas strain:CRI-CJ2 Genome sequencing and assembly.</title>
        <authorList>
            <person name="Huang L."/>
        </authorList>
    </citation>
    <scope>NUCLEOTIDE SEQUENCE</scope>
    <source>
        <strain evidence="2">CRI-CJ2</strain>
    </source>
</reference>
<accession>A0A8K0L1D5</accession>
<dbReference type="AlphaFoldDB" id="A0A8K0L1D5"/>
<dbReference type="EMBL" id="JAESVG020000007">
    <property type="protein sequence ID" value="KAG8625675.1"/>
    <property type="molecule type" value="Genomic_DNA"/>
</dbReference>
<keyword evidence="1" id="KW-0472">Membrane</keyword>
<dbReference type="Proteomes" id="UP000809789">
    <property type="component" value="Unassembled WGS sequence"/>
</dbReference>
<protein>
    <submittedName>
        <fullName evidence="2">Uncharacterized protein</fullName>
    </submittedName>
</protein>
<name>A0A8K0L1D5_9PEZI</name>
<proteinExistence type="predicted"/>
<feature type="transmembrane region" description="Helical" evidence="1">
    <location>
        <begin position="12"/>
        <end position="33"/>
    </location>
</feature>